<protein>
    <submittedName>
        <fullName evidence="5">S-adenosylmethionine:tRNA ribosyltransferase-isomerase</fullName>
        <ecNumber evidence="5">2.4.99.17</ecNumber>
    </submittedName>
</protein>
<evidence type="ECO:0000256" key="3">
    <source>
        <dbReference type="ARBA" id="ARBA00022691"/>
    </source>
</evidence>
<dbReference type="OrthoDB" id="145772at2157"/>
<dbReference type="Proteomes" id="UP000027153">
    <property type="component" value="Unassembled WGS sequence"/>
</dbReference>
<keyword evidence="4" id="KW-0671">Queuosine biosynthesis</keyword>
<dbReference type="SUPFAM" id="SSF111337">
    <property type="entry name" value="QueA-like"/>
    <property type="match status" value="1"/>
</dbReference>
<dbReference type="EMBL" id="JMIY01000007">
    <property type="protein sequence ID" value="KCZ70844.1"/>
    <property type="molecule type" value="Genomic_DNA"/>
</dbReference>
<keyword evidence="5" id="KW-0413">Isomerase</keyword>
<dbReference type="PATRIC" id="fig|1392998.3.peg.3170"/>
<evidence type="ECO:0000313" key="6">
    <source>
        <dbReference type="Proteomes" id="UP000027153"/>
    </source>
</evidence>
<dbReference type="NCBIfam" id="TIGR00113">
    <property type="entry name" value="queA"/>
    <property type="match status" value="1"/>
</dbReference>
<sequence>MKLCDFDYYLPKELIAQSPVEPRDSSRLMVLGQGIEHRYFTDIIDYFEDGDTLVLNDSKVIPAKLAGKKSTGGHVEALVISKNISGYECLIRGKNIHEGTRLHFGELEARILGVIKSENTGRYLVEFNCNGNLNDILEKIGEAPLPPYIKKKLEDRNRYQTVYSKIKGSIAAPTAGLHFTDGLLEKIIERGVNIACVTLHVGIGTFSPVRYENLEDHRMEPEYISISAESAEIINRTEGKLIASGTTAVKALESSCINGKITAKEGFSELFIYPPYHFKSGIDGIITNFHLPKSTLLMLVSAFAGSERLITAYNEAISNSYRFYSFGDAMLIFR</sequence>
<dbReference type="PANTHER" id="PTHR30307">
    <property type="entry name" value="S-ADENOSYLMETHIONINE:TRNA RIBOSYLTRANSFERASE-ISOMERASE"/>
    <property type="match status" value="1"/>
</dbReference>
<dbReference type="HAMAP" id="MF_00113">
    <property type="entry name" value="QueA"/>
    <property type="match status" value="1"/>
</dbReference>
<dbReference type="GO" id="GO:0008616">
    <property type="term" value="P:tRNA queuosine(34) biosynthetic process"/>
    <property type="evidence" value="ECO:0007669"/>
    <property type="project" value="UniProtKB-KW"/>
</dbReference>
<evidence type="ECO:0000313" key="5">
    <source>
        <dbReference type="EMBL" id="KCZ70844.1"/>
    </source>
</evidence>
<comment type="caution">
    <text evidence="5">The sequence shown here is derived from an EMBL/GenBank/DDBJ whole genome shotgun (WGS) entry which is preliminary data.</text>
</comment>
<keyword evidence="6" id="KW-1185">Reference proteome</keyword>
<dbReference type="PANTHER" id="PTHR30307:SF0">
    <property type="entry name" value="S-ADENOSYLMETHIONINE:TRNA RIBOSYLTRANSFERASE-ISOMERASE"/>
    <property type="match status" value="1"/>
</dbReference>
<proteinExistence type="inferred from homology"/>
<keyword evidence="3" id="KW-0949">S-adenosyl-L-methionine</keyword>
<dbReference type="Gene3D" id="3.40.1780.10">
    <property type="entry name" value="QueA-like"/>
    <property type="match status" value="1"/>
</dbReference>
<dbReference type="InterPro" id="IPR042118">
    <property type="entry name" value="QueA_dom1"/>
</dbReference>
<dbReference type="InterPro" id="IPR003699">
    <property type="entry name" value="QueA"/>
</dbReference>
<gene>
    <name evidence="5" type="ORF">ANME2D_02869</name>
</gene>
<keyword evidence="1" id="KW-0963">Cytoplasm</keyword>
<evidence type="ECO:0000256" key="2">
    <source>
        <dbReference type="ARBA" id="ARBA00022679"/>
    </source>
</evidence>
<evidence type="ECO:0000256" key="1">
    <source>
        <dbReference type="ARBA" id="ARBA00022490"/>
    </source>
</evidence>
<dbReference type="RefSeq" id="WP_048092792.1">
    <property type="nucleotide sequence ID" value="NZ_JMIY01000007.1"/>
</dbReference>
<accession>A0A062V4W1</accession>
<dbReference type="InterPro" id="IPR042119">
    <property type="entry name" value="QueA_dom2"/>
</dbReference>
<reference evidence="5 6" key="1">
    <citation type="journal article" date="2013" name="Nature">
        <title>Anaerobic oxidation of methane coupled to nitrate reduction in a novel archaeal lineage.</title>
        <authorList>
            <person name="Haroon M.F."/>
            <person name="Hu S."/>
            <person name="Shi Y."/>
            <person name="Imelfort M."/>
            <person name="Keller J."/>
            <person name="Hugenholtz P."/>
            <person name="Yuan Z."/>
            <person name="Tyson G.W."/>
        </authorList>
    </citation>
    <scope>NUCLEOTIDE SEQUENCE [LARGE SCALE GENOMIC DNA]</scope>
    <source>
        <strain evidence="5 6">ANME-2d</strain>
    </source>
</reference>
<keyword evidence="2 5" id="KW-0808">Transferase</keyword>
<evidence type="ECO:0000256" key="4">
    <source>
        <dbReference type="ARBA" id="ARBA00022785"/>
    </source>
</evidence>
<dbReference type="EC" id="2.4.99.17" evidence="5"/>
<dbReference type="NCBIfam" id="NF001140">
    <property type="entry name" value="PRK00147.1"/>
    <property type="match status" value="1"/>
</dbReference>
<dbReference type="AlphaFoldDB" id="A0A062V4W1"/>
<keyword evidence="5" id="KW-0328">Glycosyltransferase</keyword>
<name>A0A062V4W1_9EURY</name>
<dbReference type="GO" id="GO:0051075">
    <property type="term" value="F:S-adenosylmethionine:tRNA ribosyltransferase-isomerase activity"/>
    <property type="evidence" value="ECO:0007669"/>
    <property type="project" value="UniProtKB-EC"/>
</dbReference>
<dbReference type="Gene3D" id="2.40.10.240">
    <property type="entry name" value="QueA-like"/>
    <property type="match status" value="1"/>
</dbReference>
<dbReference type="Pfam" id="PF02547">
    <property type="entry name" value="Queuosine_synth"/>
    <property type="match status" value="1"/>
</dbReference>
<organism evidence="5 6">
    <name type="scientific">Candidatus Methanoperedens nitratireducens</name>
    <dbReference type="NCBI Taxonomy" id="1392998"/>
    <lineage>
        <taxon>Archaea</taxon>
        <taxon>Methanobacteriati</taxon>
        <taxon>Methanobacteriota</taxon>
        <taxon>Stenosarchaea group</taxon>
        <taxon>Methanomicrobia</taxon>
        <taxon>Methanosarcinales</taxon>
        <taxon>ANME-2 cluster</taxon>
        <taxon>Candidatus Methanoperedentaceae</taxon>
        <taxon>Candidatus Methanoperedens</taxon>
    </lineage>
</organism>
<dbReference type="InterPro" id="IPR036100">
    <property type="entry name" value="QueA_sf"/>
</dbReference>